<dbReference type="Pfam" id="PF01794">
    <property type="entry name" value="Ferric_reduct"/>
    <property type="match status" value="1"/>
</dbReference>
<keyword evidence="6" id="KW-0479">Metal-binding</keyword>
<feature type="transmembrane region" description="Helical" evidence="13">
    <location>
        <begin position="186"/>
        <end position="208"/>
    </location>
</feature>
<feature type="transmembrane region" description="Helical" evidence="13">
    <location>
        <begin position="128"/>
        <end position="146"/>
    </location>
</feature>
<gene>
    <name evidence="15" type="ORF">A3A96_04370</name>
</gene>
<keyword evidence="7" id="KW-0274">FAD</keyword>
<keyword evidence="4 13" id="KW-0812">Transmembrane</keyword>
<dbReference type="Gene3D" id="3.40.50.80">
    <property type="entry name" value="Nucleotide-binding domain of ferredoxin-NADP reductase (FNR) module"/>
    <property type="match status" value="1"/>
</dbReference>
<dbReference type="PROSITE" id="PS51384">
    <property type="entry name" value="FAD_FR"/>
    <property type="match status" value="1"/>
</dbReference>
<keyword evidence="8 13" id="KW-1133">Transmembrane helix</keyword>
<evidence type="ECO:0000256" key="7">
    <source>
        <dbReference type="ARBA" id="ARBA00022827"/>
    </source>
</evidence>
<protein>
    <recommendedName>
        <fullName evidence="14">FAD-binding FR-type domain-containing protein</fullName>
    </recommendedName>
</protein>
<comment type="cofactor">
    <cofactor evidence="1">
        <name>FAD</name>
        <dbReference type="ChEBI" id="CHEBI:57692"/>
    </cofactor>
</comment>
<feature type="transmembrane region" description="Helical" evidence="13">
    <location>
        <begin position="158"/>
        <end position="174"/>
    </location>
</feature>
<dbReference type="EMBL" id="MHWB01000010">
    <property type="protein sequence ID" value="OHB01762.1"/>
    <property type="molecule type" value="Genomic_DNA"/>
</dbReference>
<dbReference type="InterPro" id="IPR001433">
    <property type="entry name" value="OxRdtase_FAD/NAD-bd"/>
</dbReference>
<comment type="subcellular location">
    <subcellularLocation>
        <location evidence="2">Membrane</location>
        <topology evidence="2">Multi-pass membrane protein</topology>
    </subcellularLocation>
</comment>
<dbReference type="Pfam" id="PF08022">
    <property type="entry name" value="FAD_binding_8"/>
    <property type="match status" value="1"/>
</dbReference>
<dbReference type="InterPro" id="IPR013112">
    <property type="entry name" value="FAD-bd_8"/>
</dbReference>
<dbReference type="PANTHER" id="PTHR47354:SF8">
    <property type="entry name" value="1,2-PHENYLACETYL-COA EPOXIDASE, SUBUNIT E"/>
    <property type="match status" value="1"/>
</dbReference>
<reference evidence="15 16" key="1">
    <citation type="journal article" date="2016" name="Nat. Commun.">
        <title>Thousands of microbial genomes shed light on interconnected biogeochemical processes in an aquifer system.</title>
        <authorList>
            <person name="Anantharaman K."/>
            <person name="Brown C.T."/>
            <person name="Hug L.A."/>
            <person name="Sharon I."/>
            <person name="Castelle C.J."/>
            <person name="Probst A.J."/>
            <person name="Thomas B.C."/>
            <person name="Singh A."/>
            <person name="Wilkins M.J."/>
            <person name="Karaoz U."/>
            <person name="Brodie E.L."/>
            <person name="Williams K.H."/>
            <person name="Hubbard S.S."/>
            <person name="Banfield J.F."/>
        </authorList>
    </citation>
    <scope>NUCLEOTIDE SEQUENCE [LARGE SCALE GENOMIC DNA]</scope>
</reference>
<keyword evidence="5" id="KW-0001">2Fe-2S</keyword>
<feature type="transmembrane region" description="Helical" evidence="13">
    <location>
        <begin position="9"/>
        <end position="28"/>
    </location>
</feature>
<feature type="transmembrane region" description="Helical" evidence="13">
    <location>
        <begin position="40"/>
        <end position="65"/>
    </location>
</feature>
<dbReference type="CDD" id="cd06198">
    <property type="entry name" value="FNR_like_3"/>
    <property type="match status" value="1"/>
</dbReference>
<evidence type="ECO:0000313" key="16">
    <source>
        <dbReference type="Proteomes" id="UP000177707"/>
    </source>
</evidence>
<dbReference type="GO" id="GO:0046872">
    <property type="term" value="F:metal ion binding"/>
    <property type="evidence" value="ECO:0007669"/>
    <property type="project" value="UniProtKB-KW"/>
</dbReference>
<dbReference type="GO" id="GO:0051537">
    <property type="term" value="F:2 iron, 2 sulfur cluster binding"/>
    <property type="evidence" value="ECO:0007669"/>
    <property type="project" value="UniProtKB-KW"/>
</dbReference>
<evidence type="ECO:0000313" key="15">
    <source>
        <dbReference type="EMBL" id="OHB01762.1"/>
    </source>
</evidence>
<evidence type="ECO:0000256" key="8">
    <source>
        <dbReference type="ARBA" id="ARBA00022989"/>
    </source>
</evidence>
<name>A0A1G2TYX5_9BACT</name>
<dbReference type="PANTHER" id="PTHR47354">
    <property type="entry name" value="NADH OXIDOREDUCTASE HCR"/>
    <property type="match status" value="1"/>
</dbReference>
<feature type="domain" description="FAD-binding FR-type" evidence="14">
    <location>
        <begin position="210"/>
        <end position="316"/>
    </location>
</feature>
<dbReference type="InterPro" id="IPR017938">
    <property type="entry name" value="Riboflavin_synthase-like_b-brl"/>
</dbReference>
<dbReference type="InterPro" id="IPR039261">
    <property type="entry name" value="FNR_nucleotide-bd"/>
</dbReference>
<dbReference type="Gene3D" id="2.40.30.10">
    <property type="entry name" value="Translation factors"/>
    <property type="match status" value="1"/>
</dbReference>
<evidence type="ECO:0000256" key="2">
    <source>
        <dbReference type="ARBA" id="ARBA00004141"/>
    </source>
</evidence>
<evidence type="ECO:0000256" key="6">
    <source>
        <dbReference type="ARBA" id="ARBA00022723"/>
    </source>
</evidence>
<evidence type="ECO:0000256" key="3">
    <source>
        <dbReference type="ARBA" id="ARBA00022630"/>
    </source>
</evidence>
<accession>A0A1G2TYX5</accession>
<dbReference type="Pfam" id="PF00175">
    <property type="entry name" value="NAD_binding_1"/>
    <property type="match status" value="1"/>
</dbReference>
<evidence type="ECO:0000256" key="13">
    <source>
        <dbReference type="SAM" id="Phobius"/>
    </source>
</evidence>
<dbReference type="InterPro" id="IPR013130">
    <property type="entry name" value="Fe3_Rdtase_TM_dom"/>
</dbReference>
<evidence type="ECO:0000256" key="11">
    <source>
        <dbReference type="ARBA" id="ARBA00023014"/>
    </source>
</evidence>
<keyword evidence="3" id="KW-0285">Flavoprotein</keyword>
<comment type="caution">
    <text evidence="15">The sequence shown here is derived from an EMBL/GenBank/DDBJ whole genome shotgun (WGS) entry which is preliminary data.</text>
</comment>
<dbReference type="PRINTS" id="PR00410">
    <property type="entry name" value="PHEHYDRXLASE"/>
</dbReference>
<keyword evidence="11" id="KW-0411">Iron-sulfur</keyword>
<evidence type="ECO:0000256" key="4">
    <source>
        <dbReference type="ARBA" id="ARBA00022692"/>
    </source>
</evidence>
<dbReference type="InterPro" id="IPR017927">
    <property type="entry name" value="FAD-bd_FR_type"/>
</dbReference>
<dbReference type="SUPFAM" id="SSF63380">
    <property type="entry name" value="Riboflavin synthase domain-like"/>
    <property type="match status" value="1"/>
</dbReference>
<dbReference type="AlphaFoldDB" id="A0A1G2TYX5"/>
<dbReference type="GO" id="GO:0016491">
    <property type="term" value="F:oxidoreductase activity"/>
    <property type="evidence" value="ECO:0007669"/>
    <property type="project" value="UniProtKB-KW"/>
</dbReference>
<evidence type="ECO:0000256" key="10">
    <source>
        <dbReference type="ARBA" id="ARBA00023004"/>
    </source>
</evidence>
<evidence type="ECO:0000256" key="12">
    <source>
        <dbReference type="ARBA" id="ARBA00023136"/>
    </source>
</evidence>
<dbReference type="InterPro" id="IPR050415">
    <property type="entry name" value="MRET"/>
</dbReference>
<proteinExistence type="predicted"/>
<dbReference type="GO" id="GO:0016020">
    <property type="term" value="C:membrane"/>
    <property type="evidence" value="ECO:0007669"/>
    <property type="project" value="UniProtKB-SubCell"/>
</dbReference>
<evidence type="ECO:0000256" key="1">
    <source>
        <dbReference type="ARBA" id="ARBA00001974"/>
    </source>
</evidence>
<keyword evidence="12 13" id="KW-0472">Membrane</keyword>
<evidence type="ECO:0000256" key="9">
    <source>
        <dbReference type="ARBA" id="ARBA00023002"/>
    </source>
</evidence>
<keyword evidence="9" id="KW-0560">Oxidoreductase</keyword>
<keyword evidence="10" id="KW-0408">Iron</keyword>
<dbReference type="SUPFAM" id="SSF52343">
    <property type="entry name" value="Ferredoxin reductase-like, C-terminal NADP-linked domain"/>
    <property type="match status" value="1"/>
</dbReference>
<evidence type="ECO:0000256" key="5">
    <source>
        <dbReference type="ARBA" id="ARBA00022714"/>
    </source>
</evidence>
<sequence>MKKSLRDNLGVIFIIVLALVPLVLWYPLSPLGVRFSSSGAIFRSLGQLTGLLGMALLSINFILAARFRFLDKLFSGLNRVYVKHHIIGALSFCFLLFHPLFLTAQYLSISLKAALIFLFSFQDWPMNFGKLGLLLLIVLMVITFYLNFKYQNWKNTHKYLGIVLFLGGLHMFFIPSDVSNNALLKYYMFSLASLGAFSYLYRTIFGIYKKGEYKYKLEKIIKINENVAELKLSPLSSKIRFLPGQFVFLRFESSLGEGENYGILSEAHPFSVTSYPDDKDLSLGIKALGDYTSMVYLMKPGTICKIEGPFGAFSYKKAQSKKQIWIAGGIGITPFLSMARHINVSGDNDYKIDLYYSIKNVSEAAFGSELREISRQNENFKFYEHFSERDGYISTKFISNNNSDISGADVFLCGPPSFMQSLREQFIKLGFGNNKIHSEEFSLST</sequence>
<dbReference type="GO" id="GO:0050660">
    <property type="term" value="F:flavin adenine dinucleotide binding"/>
    <property type="evidence" value="ECO:0007669"/>
    <property type="project" value="TreeGrafter"/>
</dbReference>
<dbReference type="Proteomes" id="UP000177707">
    <property type="component" value="Unassembled WGS sequence"/>
</dbReference>
<organism evidence="15 16">
    <name type="scientific">Candidatus Zambryskibacteria bacterium RIFCSPLOWO2_01_FULL_39_39</name>
    <dbReference type="NCBI Taxonomy" id="1802758"/>
    <lineage>
        <taxon>Bacteria</taxon>
        <taxon>Candidatus Zambryskiibacteriota</taxon>
    </lineage>
</organism>
<evidence type="ECO:0000259" key="14">
    <source>
        <dbReference type="PROSITE" id="PS51384"/>
    </source>
</evidence>
<feature type="transmembrane region" description="Helical" evidence="13">
    <location>
        <begin position="86"/>
        <end position="108"/>
    </location>
</feature>
<dbReference type="STRING" id="1802758.A3A96_04370"/>